<dbReference type="RefSeq" id="WP_142896051.1">
    <property type="nucleotide sequence ID" value="NZ_ML660054.1"/>
</dbReference>
<protein>
    <recommendedName>
        <fullName evidence="3">VRR-NUC domain-containing protein</fullName>
    </recommendedName>
</protein>
<organism evidence="1 2">
    <name type="scientific">Denitrobaculum tricleocarpae</name>
    <dbReference type="NCBI Taxonomy" id="2591009"/>
    <lineage>
        <taxon>Bacteria</taxon>
        <taxon>Pseudomonadati</taxon>
        <taxon>Pseudomonadota</taxon>
        <taxon>Alphaproteobacteria</taxon>
        <taxon>Rhodospirillales</taxon>
        <taxon>Rhodospirillaceae</taxon>
        <taxon>Denitrobaculum</taxon>
    </lineage>
</organism>
<dbReference type="Gene3D" id="3.40.1350.10">
    <property type="match status" value="1"/>
</dbReference>
<evidence type="ECO:0000313" key="2">
    <source>
        <dbReference type="Proteomes" id="UP000315252"/>
    </source>
</evidence>
<accession>A0A545TSZ5</accession>
<sequence length="166" mass="18651">MTDTILYQTPRRKPRRDMLAIRAAAMTVGDMRRLICPRPLSSNVVLQPEESEAVRVANFLREVTLQGRLNAVWLHVANEAAGGSRTAKLRYAKALNMGMIPGMADYLFLPQGPAFLCELKVGKGRQNDNQIAVEKWARETGLHYHLFYSAGELEQILIDERVLTNG</sequence>
<dbReference type="GO" id="GO:0003676">
    <property type="term" value="F:nucleic acid binding"/>
    <property type="evidence" value="ECO:0007669"/>
    <property type="project" value="InterPro"/>
</dbReference>
<dbReference type="OrthoDB" id="7507592at2"/>
<reference evidence="1 2" key="1">
    <citation type="submission" date="2019-06" db="EMBL/GenBank/DDBJ databases">
        <title>Whole genome sequence for Rhodospirillaceae sp. R148.</title>
        <authorList>
            <person name="Wang G."/>
        </authorList>
    </citation>
    <scope>NUCLEOTIDE SEQUENCE [LARGE SCALE GENOMIC DNA]</scope>
    <source>
        <strain evidence="1 2">R148</strain>
    </source>
</reference>
<evidence type="ECO:0008006" key="3">
    <source>
        <dbReference type="Google" id="ProtNLM"/>
    </source>
</evidence>
<dbReference type="Proteomes" id="UP000315252">
    <property type="component" value="Unassembled WGS sequence"/>
</dbReference>
<keyword evidence="2" id="KW-1185">Reference proteome</keyword>
<dbReference type="EMBL" id="VHSH01000003">
    <property type="protein sequence ID" value="TQV80338.1"/>
    <property type="molecule type" value="Genomic_DNA"/>
</dbReference>
<name>A0A545TSZ5_9PROT</name>
<gene>
    <name evidence="1" type="ORF">FKG95_09085</name>
</gene>
<dbReference type="AlphaFoldDB" id="A0A545TSZ5"/>
<evidence type="ECO:0000313" key="1">
    <source>
        <dbReference type="EMBL" id="TQV80338.1"/>
    </source>
</evidence>
<dbReference type="InterPro" id="IPR011856">
    <property type="entry name" value="tRNA_endonuc-like_dom_sf"/>
</dbReference>
<proteinExistence type="predicted"/>
<comment type="caution">
    <text evidence="1">The sequence shown here is derived from an EMBL/GenBank/DDBJ whole genome shotgun (WGS) entry which is preliminary data.</text>
</comment>